<feature type="coiled-coil region" evidence="1">
    <location>
        <begin position="818"/>
        <end position="849"/>
    </location>
</feature>
<keyword evidence="5" id="KW-1185">Reference proteome</keyword>
<reference evidence="4" key="2">
    <citation type="submission" date="2020-09" db="EMBL/GenBank/DDBJ databases">
        <title>Reference genome assembly for Australian Ascochyta lentis isolate Al4.</title>
        <authorList>
            <person name="Lee R.C."/>
            <person name="Farfan-Caceres L.M."/>
            <person name="Debler J.W."/>
            <person name="Williams A.H."/>
            <person name="Henares B.M."/>
        </authorList>
    </citation>
    <scope>NUCLEOTIDE SEQUENCE</scope>
    <source>
        <strain evidence="4">Al4</strain>
    </source>
</reference>
<reference evidence="4" key="1">
    <citation type="submission" date="2018-12" db="EMBL/GenBank/DDBJ databases">
        <authorList>
            <person name="Syme R.A."/>
            <person name="Farfan-Caceres L."/>
            <person name="Lichtenzveig J."/>
        </authorList>
    </citation>
    <scope>NUCLEOTIDE SEQUENCE</scope>
    <source>
        <strain evidence="4">Al4</strain>
    </source>
</reference>
<proteinExistence type="predicted"/>
<feature type="compositionally biased region" description="Polar residues" evidence="2">
    <location>
        <begin position="232"/>
        <end position="245"/>
    </location>
</feature>
<feature type="compositionally biased region" description="Polar residues" evidence="2">
    <location>
        <begin position="283"/>
        <end position="297"/>
    </location>
</feature>
<feature type="region of interest" description="Disordered" evidence="2">
    <location>
        <begin position="1120"/>
        <end position="1180"/>
    </location>
</feature>
<feature type="region of interest" description="Disordered" evidence="2">
    <location>
        <begin position="148"/>
        <end position="317"/>
    </location>
</feature>
<keyword evidence="3" id="KW-1133">Transmembrane helix</keyword>
<evidence type="ECO:0000313" key="4">
    <source>
        <dbReference type="EMBL" id="KAF9702014.1"/>
    </source>
</evidence>
<comment type="caution">
    <text evidence="4">The sequence shown here is derived from an EMBL/GenBank/DDBJ whole genome shotgun (WGS) entry which is preliminary data.</text>
</comment>
<feature type="compositionally biased region" description="Low complexity" evidence="2">
    <location>
        <begin position="1128"/>
        <end position="1145"/>
    </location>
</feature>
<feature type="coiled-coil region" evidence="1">
    <location>
        <begin position="938"/>
        <end position="972"/>
    </location>
</feature>
<evidence type="ECO:0008006" key="6">
    <source>
        <dbReference type="Google" id="ProtNLM"/>
    </source>
</evidence>
<feature type="region of interest" description="Disordered" evidence="2">
    <location>
        <begin position="562"/>
        <end position="631"/>
    </location>
</feature>
<dbReference type="Proteomes" id="UP000651452">
    <property type="component" value="Unassembled WGS sequence"/>
</dbReference>
<keyword evidence="3" id="KW-0472">Membrane</keyword>
<evidence type="ECO:0000256" key="2">
    <source>
        <dbReference type="SAM" id="MobiDB-lite"/>
    </source>
</evidence>
<feature type="transmembrane region" description="Helical" evidence="3">
    <location>
        <begin position="369"/>
        <end position="397"/>
    </location>
</feature>
<dbReference type="AlphaFoldDB" id="A0A8H7JDX9"/>
<feature type="compositionally biased region" description="Low complexity" evidence="2">
    <location>
        <begin position="160"/>
        <end position="176"/>
    </location>
</feature>
<feature type="compositionally biased region" description="Basic residues" evidence="2">
    <location>
        <begin position="617"/>
        <end position="626"/>
    </location>
</feature>
<gene>
    <name evidence="4" type="ORF">EKO04_000624</name>
</gene>
<sequence length="1180" mass="127559">MVAWQHHQQDDSVKALSPKTGVRATGFACIGQGCSREDISGAFAARALGFGVVWRRSQARRVLGVCRSARSTTLRALRRGRQTPGHNPALLPLAAVTGWRAAQNSVCNHGRTVIPRDVRRRRRRSFDRPAKPATASRTGFGFLVLIRSRPPHAHDTSNNRTRPSPRTLLPRPAAPLFQTGSSCPAVESTWGDRLPARAPPSMVAKGRKNAASQHDRRNESSLAAPGKRVQRQKSNPALSAGSTPPTDAAPQLPSDAVEQHQHQQQTEQQNEPPPPPPPPPLHSTHSAPSSVHDSTPGCSAPVNAPAECPPVERVRSASDASLDNADVCRHAASSAAARANGHSKPSSVSMANLLAVPATILTSCPLRDVLAILIILLQLPPTVLTIVQFLFATLTFVPPQAGTPLSALSAFPSFTDIFQGSGGTPSLFTTIAADASILVVWLVLWVPVQNFFLDLAQAVIAIALGGAAAGKAGTTNGIFICVVIILSNHLLRFRPLRQHIVHFLWSGLARGGLEFLTSPPSAPSYMESFSSPHGWPRSLLGIHILAQGVVRIIRRSLSRRDVAQSLPTGKKTDPEVGNLQRVNSTSLHPPADVPNTSSTDGRPPGPSPALHKDKASSSRRKRKQATHVRSQQPFWAALASTKVTVLKEMESSRAANDADEANAKDANHIGNAVWRSEDDRVWISEVGYSDISFRVSLFNVADVQEEEDSSVGSGIDKSKPFYIRVNGADWSSARIRQSTSLGYQGQEGTGFWVGEIFGLTALSNYYCEFVRTVDNEVFYSTSLITSAGPVAELASIASPPAHQTLRPSSPTTTLKNSIAAADQQLQEQRNRLKRNKKDHKTAISTIKKEVDTLSNRLSNAGGSDERQRQRVLQFTQNIRQADDAAADFALQADNLGAIPEEETREAAAKKAEWKKERDNKNAVARGFDAVKADIEAQVQSVETDISTVLQKRERLQQRQTRLNEQHDRLVTANQEGFTAKQRREQERHALRLQRADVEHQYRSNINGFERRAEEQNITTSQIMQTAQHYEALLLQGAHHESIPTTPEGPLPGTTMSPHANAFTSFTFPSLHHVGSTPGSLRGGRGRSSSMLSDVSGFTDGFEEHISSAYALENPFNAPGFVNGHTNDSQGSGSLSSGTSSQSSSQRDPLSPVQSVKPMMLRSATGGSGGLMSPIGSGRKS</sequence>
<keyword evidence="1" id="KW-0175">Coiled coil</keyword>
<accession>A0A8H7JDX9</accession>
<keyword evidence="3" id="KW-0812">Transmembrane</keyword>
<feature type="compositionally biased region" description="Low complexity" evidence="2">
    <location>
        <begin position="1043"/>
        <end position="1054"/>
    </location>
</feature>
<dbReference type="EMBL" id="RZGK01000002">
    <property type="protein sequence ID" value="KAF9702014.1"/>
    <property type="molecule type" value="Genomic_DNA"/>
</dbReference>
<evidence type="ECO:0000313" key="5">
    <source>
        <dbReference type="Proteomes" id="UP000651452"/>
    </source>
</evidence>
<evidence type="ECO:0000256" key="1">
    <source>
        <dbReference type="SAM" id="Coils"/>
    </source>
</evidence>
<feature type="transmembrane region" description="Helical" evidence="3">
    <location>
        <begin position="417"/>
        <end position="444"/>
    </location>
</feature>
<evidence type="ECO:0000256" key="3">
    <source>
        <dbReference type="SAM" id="Phobius"/>
    </source>
</evidence>
<feature type="transmembrane region" description="Helical" evidence="3">
    <location>
        <begin position="451"/>
        <end position="469"/>
    </location>
</feature>
<protein>
    <recommendedName>
        <fullName evidence="6">Ubiquitination network signaling protein</fullName>
    </recommendedName>
</protein>
<name>A0A8H7JDX9_9PLEO</name>
<organism evidence="4 5">
    <name type="scientific">Ascochyta lentis</name>
    <dbReference type="NCBI Taxonomy" id="205686"/>
    <lineage>
        <taxon>Eukaryota</taxon>
        <taxon>Fungi</taxon>
        <taxon>Dikarya</taxon>
        <taxon>Ascomycota</taxon>
        <taxon>Pezizomycotina</taxon>
        <taxon>Dothideomycetes</taxon>
        <taxon>Pleosporomycetidae</taxon>
        <taxon>Pleosporales</taxon>
        <taxon>Pleosporineae</taxon>
        <taxon>Didymellaceae</taxon>
        <taxon>Ascochyta</taxon>
    </lineage>
</organism>
<dbReference type="OrthoDB" id="4158994at2759"/>
<feature type="compositionally biased region" description="Pro residues" evidence="2">
    <location>
        <begin position="271"/>
        <end position="281"/>
    </location>
</feature>
<feature type="region of interest" description="Disordered" evidence="2">
    <location>
        <begin position="1040"/>
        <end position="1061"/>
    </location>
</feature>